<keyword evidence="4" id="KW-0342">GTP-binding</keyword>
<proteinExistence type="inferred from homology"/>
<dbReference type="InterPro" id="IPR005662">
    <property type="entry name" value="GTPase_Era-like"/>
</dbReference>
<evidence type="ECO:0000313" key="7">
    <source>
        <dbReference type="EMBL" id="ABZ06189.1"/>
    </source>
</evidence>
<keyword evidence="2" id="KW-0547">Nucleotide-binding</keyword>
<organism evidence="7">
    <name type="scientific">uncultured marine microorganism HF4000_006O13</name>
    <dbReference type="NCBI Taxonomy" id="455509"/>
    <lineage>
        <taxon>unclassified sequences</taxon>
        <taxon>environmental samples</taxon>
    </lineage>
</organism>
<gene>
    <name evidence="7" type="ORF">ALOHA_HF4000006O13ctg1g35</name>
</gene>
<protein>
    <recommendedName>
        <fullName evidence="8">GTPase Era</fullName>
    </recommendedName>
</protein>
<reference evidence="7" key="1">
    <citation type="journal article" date="2008" name="ISME J.">
        <title>Genomic patterns of recombination, clonal divergence and environment in marine microbial populations.</title>
        <authorList>
            <person name="Konstantinidis K.T."/>
            <person name="Delong E.F."/>
        </authorList>
    </citation>
    <scope>NUCLEOTIDE SEQUENCE</scope>
</reference>
<dbReference type="InterPro" id="IPR004044">
    <property type="entry name" value="KH_dom_type_2"/>
</dbReference>
<dbReference type="Gene3D" id="3.40.50.300">
    <property type="entry name" value="P-loop containing nucleotide triphosphate hydrolases"/>
    <property type="match status" value="1"/>
</dbReference>
<dbReference type="Pfam" id="PF01926">
    <property type="entry name" value="MMR_HSR1"/>
    <property type="match status" value="1"/>
</dbReference>
<dbReference type="NCBIfam" id="TIGR00436">
    <property type="entry name" value="era"/>
    <property type="match status" value="1"/>
</dbReference>
<dbReference type="SUPFAM" id="SSF54814">
    <property type="entry name" value="Prokaryotic type KH domain (KH-domain type II)"/>
    <property type="match status" value="1"/>
</dbReference>
<dbReference type="EMBL" id="EU016568">
    <property type="protein sequence ID" value="ABZ06189.1"/>
    <property type="molecule type" value="Genomic_DNA"/>
</dbReference>
<accession>B3T0T0</accession>
<sequence>MSAITIKPLLWNVLLNQERLLPKPVARHFVLLNKKRHQRLCKQCRMTKDNYRSGYVAVIGRPNVGKSTLVNALVGEKVSIVTSKPQTTQINILGIVHLPHAQIMLVDTPGLLSGRGKRLSSKQTRKETRNALAMADLAVVVVEVNRWKKEDDYLMERLGEFNFEKILAVNKIDLFKDKSQILDFLAQSSTKGSFKEIVPISALRDKNITRLRSLMEANLPFQTPQFSKTTVTDKSTVFRISEIVREKLMKCLRDELPYSLTCEVDHMEEKNNLILIELSILLFKESHKKIVIGKNGRIMKRVGTESRREIEKLLGKKVFLSSVVKTNQKRRI</sequence>
<dbReference type="PANTHER" id="PTHR42698">
    <property type="entry name" value="GTPASE ERA"/>
    <property type="match status" value="1"/>
</dbReference>
<dbReference type="InterPro" id="IPR006073">
    <property type="entry name" value="GTP-bd"/>
</dbReference>
<keyword evidence="3" id="KW-0694">RNA-binding</keyword>
<dbReference type="AlphaFoldDB" id="B3T0T0"/>
<evidence type="ECO:0000259" key="6">
    <source>
        <dbReference type="PROSITE" id="PS51713"/>
    </source>
</evidence>
<evidence type="ECO:0000256" key="3">
    <source>
        <dbReference type="ARBA" id="ARBA00022884"/>
    </source>
</evidence>
<dbReference type="SUPFAM" id="SSF52540">
    <property type="entry name" value="P-loop containing nucleoside triphosphate hydrolases"/>
    <property type="match status" value="1"/>
</dbReference>
<evidence type="ECO:0000256" key="4">
    <source>
        <dbReference type="ARBA" id="ARBA00023134"/>
    </source>
</evidence>
<dbReference type="InterPro" id="IPR005225">
    <property type="entry name" value="Small_GTP-bd"/>
</dbReference>
<feature type="domain" description="KH type-2" evidence="5">
    <location>
        <begin position="252"/>
        <end position="332"/>
    </location>
</feature>
<dbReference type="InterPro" id="IPR009019">
    <property type="entry name" value="KH_sf_prok-type"/>
</dbReference>
<evidence type="ECO:0008006" key="8">
    <source>
        <dbReference type="Google" id="ProtNLM"/>
    </source>
</evidence>
<dbReference type="CDD" id="cd22534">
    <property type="entry name" value="KH-II_Era"/>
    <property type="match status" value="1"/>
</dbReference>
<dbReference type="GO" id="GO:0043024">
    <property type="term" value="F:ribosomal small subunit binding"/>
    <property type="evidence" value="ECO:0007669"/>
    <property type="project" value="TreeGrafter"/>
</dbReference>
<dbReference type="InterPro" id="IPR015946">
    <property type="entry name" value="KH_dom-like_a/b"/>
</dbReference>
<evidence type="ECO:0000256" key="1">
    <source>
        <dbReference type="ARBA" id="ARBA00007921"/>
    </source>
</evidence>
<dbReference type="NCBIfam" id="TIGR00231">
    <property type="entry name" value="small_GTP"/>
    <property type="match status" value="1"/>
</dbReference>
<name>B3T0T0_9ZZZZ</name>
<feature type="domain" description="Era-type G" evidence="6">
    <location>
        <begin position="52"/>
        <end position="221"/>
    </location>
</feature>
<dbReference type="InterPro" id="IPR030388">
    <property type="entry name" value="G_ERA_dom"/>
</dbReference>
<dbReference type="CDD" id="cd04163">
    <property type="entry name" value="Era"/>
    <property type="match status" value="1"/>
</dbReference>
<dbReference type="NCBIfam" id="NF000908">
    <property type="entry name" value="PRK00089.1"/>
    <property type="match status" value="1"/>
</dbReference>
<dbReference type="PRINTS" id="PR00326">
    <property type="entry name" value="GTP1OBG"/>
</dbReference>
<dbReference type="PROSITE" id="PS50823">
    <property type="entry name" value="KH_TYPE_2"/>
    <property type="match status" value="1"/>
</dbReference>
<dbReference type="HAMAP" id="MF_00367">
    <property type="entry name" value="GTPase_Era"/>
    <property type="match status" value="1"/>
</dbReference>
<dbReference type="Gene3D" id="3.30.300.20">
    <property type="match status" value="1"/>
</dbReference>
<evidence type="ECO:0000259" key="5">
    <source>
        <dbReference type="PROSITE" id="PS50823"/>
    </source>
</evidence>
<evidence type="ECO:0000256" key="2">
    <source>
        <dbReference type="ARBA" id="ARBA00022741"/>
    </source>
</evidence>
<dbReference type="PANTHER" id="PTHR42698:SF1">
    <property type="entry name" value="GTPASE ERA, MITOCHONDRIAL"/>
    <property type="match status" value="1"/>
</dbReference>
<dbReference type="InterPro" id="IPR027417">
    <property type="entry name" value="P-loop_NTPase"/>
</dbReference>
<dbReference type="Pfam" id="PF07650">
    <property type="entry name" value="KH_2"/>
    <property type="match status" value="1"/>
</dbReference>
<dbReference type="GO" id="GO:0005525">
    <property type="term" value="F:GTP binding"/>
    <property type="evidence" value="ECO:0007669"/>
    <property type="project" value="UniProtKB-KW"/>
</dbReference>
<dbReference type="GO" id="GO:0019843">
    <property type="term" value="F:rRNA binding"/>
    <property type="evidence" value="ECO:0007669"/>
    <property type="project" value="TreeGrafter"/>
</dbReference>
<comment type="similarity">
    <text evidence="1">Belongs to the TRAFAC class TrmE-Era-EngA-EngB-Septin-like GTPase superfamily. Era GTPase family.</text>
</comment>
<dbReference type="PROSITE" id="PS51713">
    <property type="entry name" value="G_ERA"/>
    <property type="match status" value="1"/>
</dbReference>